<dbReference type="Proteomes" id="UP000025227">
    <property type="component" value="Unplaced"/>
</dbReference>
<sequence>MADYPFQDTSSGPRLTSYERRGKSNAELQDQYDVRSHRPPPSGRAQRSYSFQKREDISVTEILRRTSNSVAPLTAETMTHGHPMERRFDDYDMTSREVAMNDIAHRGLPNNLLRYYDDECGGHSVSYDGMRFYDPVQETDILGDDVSEEASDVYGPGTYNPADEETTSSDEEDDPELRELEERDNIVLKYEKGPEQKDIDPWENPEFDVYAKMDRFGFVHKDPNEATEEERANRRRIAKEVKRENKWLVMDQAWKKGRLPKKLEERTWKGIPEKLRIKVWPRLLGAYEMKEARPNLYQELLKRALLVSKDIKQIDLDINRTYRDHLAFRRRYDVKQQSLLNVLAAYAMYNTEVGYCQGMSQIAALFLMYLDEEDTFWCIHALMVGKKHTMHGFFVPGFPKLSRFEAHFKKILKKYRPRVYKHLEKSDIPYIYLTKWWFGCFLDRVPFSLALRLWDVYILEGDPILLAMALNIMKMHEKSIRKLQMENFMDFIQTTLANNFGYSDDEAMFSLREVLSKLKNDGLHIPPPPKPDDLPEVPMKALGPILSRPISSIREEQEEIKSRRSHAASVGRSPHPRRSKKPIHLRTPSAPGSRRPTTDDPCSSSSMIPENRQVVANGKDIPFEIPSRRIPSSSFQHLPPPDPRQNPPNNGVGLPPNNGLPHRRFVSSDGFELKQPTSHLRTSTIRDEHTGKMVTVVRGDDDNFEDSRRSHERPPHPEECWRDSRRQPDRVLHTHNNVTIITLGDDSVI</sequence>
<dbReference type="FunFam" id="1.10.8.270:FF:000010">
    <property type="entry name" value="Putative USP6 N-terminal-like protein"/>
    <property type="match status" value="1"/>
</dbReference>
<dbReference type="GO" id="GO:0031267">
    <property type="term" value="F:small GTPase binding"/>
    <property type="evidence" value="ECO:0007669"/>
    <property type="project" value="TreeGrafter"/>
</dbReference>
<dbReference type="SMART" id="SM00164">
    <property type="entry name" value="TBC"/>
    <property type="match status" value="1"/>
</dbReference>
<dbReference type="AlphaFoldDB" id="A0A7I5E750"/>
<dbReference type="GO" id="GO:0005096">
    <property type="term" value="F:GTPase activator activity"/>
    <property type="evidence" value="ECO:0007669"/>
    <property type="project" value="UniProtKB-KW"/>
</dbReference>
<dbReference type="PANTHER" id="PTHR47219">
    <property type="entry name" value="RAB GTPASE-ACTIVATING PROTEIN 1-LIKE"/>
    <property type="match status" value="1"/>
</dbReference>
<evidence type="ECO:0000256" key="1">
    <source>
        <dbReference type="ARBA" id="ARBA00022468"/>
    </source>
</evidence>
<evidence type="ECO:0000313" key="5">
    <source>
        <dbReference type="WBParaSite" id="HCON_00041370-00001"/>
    </source>
</evidence>
<name>A0A7I5E750_HAECO</name>
<feature type="compositionally biased region" description="Basic and acidic residues" evidence="2">
    <location>
        <begin position="553"/>
        <end position="562"/>
    </location>
</feature>
<feature type="compositionally biased region" description="Low complexity" evidence="2">
    <location>
        <begin position="647"/>
        <end position="660"/>
    </location>
</feature>
<dbReference type="FunFam" id="1.10.472.80:FF:000019">
    <property type="entry name" value="USP6 N-terminal like"/>
    <property type="match status" value="1"/>
</dbReference>
<evidence type="ECO:0000256" key="2">
    <source>
        <dbReference type="SAM" id="MobiDB-lite"/>
    </source>
</evidence>
<dbReference type="InterPro" id="IPR035969">
    <property type="entry name" value="Rab-GAP_TBC_sf"/>
</dbReference>
<keyword evidence="4" id="KW-1185">Reference proteome</keyword>
<dbReference type="OMA" id="NFRRNGS"/>
<dbReference type="InterPro" id="IPR050302">
    <property type="entry name" value="Rab_GAP_TBC_domain"/>
</dbReference>
<dbReference type="InterPro" id="IPR000195">
    <property type="entry name" value="Rab-GAP-TBC_dom"/>
</dbReference>
<proteinExistence type="predicted"/>
<dbReference type="Pfam" id="PF00566">
    <property type="entry name" value="RabGAP-TBC"/>
    <property type="match status" value="1"/>
</dbReference>
<feature type="compositionally biased region" description="Acidic residues" evidence="2">
    <location>
        <begin position="162"/>
        <end position="176"/>
    </location>
</feature>
<feature type="compositionally biased region" description="Basic and acidic residues" evidence="2">
    <location>
        <begin position="698"/>
        <end position="725"/>
    </location>
</feature>
<feature type="region of interest" description="Disordered" evidence="2">
    <location>
        <begin position="545"/>
        <end position="725"/>
    </location>
</feature>
<feature type="compositionally biased region" description="Basic residues" evidence="2">
    <location>
        <begin position="574"/>
        <end position="584"/>
    </location>
</feature>
<accession>A0A7I5E750</accession>
<keyword evidence="1" id="KW-0343">GTPase activation</keyword>
<feature type="domain" description="Rab-GAP TBC" evidence="3">
    <location>
        <begin position="270"/>
        <end position="461"/>
    </location>
</feature>
<feature type="region of interest" description="Disordered" evidence="2">
    <location>
        <begin position="1"/>
        <end position="51"/>
    </location>
</feature>
<dbReference type="OrthoDB" id="294251at2759"/>
<organism evidence="4 5">
    <name type="scientific">Haemonchus contortus</name>
    <name type="common">Barber pole worm</name>
    <dbReference type="NCBI Taxonomy" id="6289"/>
    <lineage>
        <taxon>Eukaryota</taxon>
        <taxon>Metazoa</taxon>
        <taxon>Ecdysozoa</taxon>
        <taxon>Nematoda</taxon>
        <taxon>Chromadorea</taxon>
        <taxon>Rhabditida</taxon>
        <taxon>Rhabditina</taxon>
        <taxon>Rhabditomorpha</taxon>
        <taxon>Strongyloidea</taxon>
        <taxon>Trichostrongylidae</taxon>
        <taxon>Haemonchus</taxon>
    </lineage>
</organism>
<reference evidence="5" key="1">
    <citation type="submission" date="2020-12" db="UniProtKB">
        <authorList>
            <consortium name="WormBaseParasite"/>
        </authorList>
    </citation>
    <scope>IDENTIFICATION</scope>
    <source>
        <strain evidence="5">MHco3</strain>
    </source>
</reference>
<protein>
    <submittedName>
        <fullName evidence="5">Rab-GAP TBC domain-containing protein</fullName>
    </submittedName>
</protein>
<evidence type="ECO:0000313" key="4">
    <source>
        <dbReference type="Proteomes" id="UP000025227"/>
    </source>
</evidence>
<dbReference type="SUPFAM" id="SSF47923">
    <property type="entry name" value="Ypt/Rab-GAP domain of gyp1p"/>
    <property type="match status" value="2"/>
</dbReference>
<feature type="region of interest" description="Disordered" evidence="2">
    <location>
        <begin position="148"/>
        <end position="184"/>
    </location>
</feature>
<dbReference type="Gene3D" id="1.10.472.80">
    <property type="entry name" value="Ypt/Rab-GAP domain of gyp1p, domain 3"/>
    <property type="match status" value="1"/>
</dbReference>
<dbReference type="Gene3D" id="1.10.8.270">
    <property type="entry name" value="putative rabgap domain of human tbc1 domain family member 14 like domains"/>
    <property type="match status" value="1"/>
</dbReference>
<dbReference type="WBParaSite" id="HCON_00041370-00001">
    <property type="protein sequence ID" value="HCON_00041370-00001"/>
    <property type="gene ID" value="HCON_00041370"/>
</dbReference>
<dbReference type="PANTHER" id="PTHR47219:SF25">
    <property type="entry name" value="RAB-GAP TBC DOMAIN-CONTAINING PROTEIN"/>
    <property type="match status" value="1"/>
</dbReference>
<evidence type="ECO:0000259" key="3">
    <source>
        <dbReference type="PROSITE" id="PS50086"/>
    </source>
</evidence>
<dbReference type="PROSITE" id="PS50086">
    <property type="entry name" value="TBC_RABGAP"/>
    <property type="match status" value="1"/>
</dbReference>